<dbReference type="EMBL" id="LNQE01001916">
    <property type="protein sequence ID" value="KUG02584.1"/>
    <property type="molecule type" value="Genomic_DNA"/>
</dbReference>
<accession>A0A0W8E1Q8</accession>
<comment type="caution">
    <text evidence="1">The sequence shown here is derived from an EMBL/GenBank/DDBJ whole genome shotgun (WGS) entry which is preliminary data.</text>
</comment>
<name>A0A0W8E1Q8_9ZZZZ</name>
<dbReference type="AlphaFoldDB" id="A0A0W8E1Q8"/>
<sequence length="83" mass="10195">MSTIIKKIWNNIQFRKIMNEYKRESPKPSYIEKDDYYSNNTYMIGCDCGNPEITKEWDSDLDAYYYFYECKACNYFWEGPMWC</sequence>
<gene>
    <name evidence="1" type="ORF">ASZ90_019952</name>
</gene>
<organism evidence="1">
    <name type="scientific">hydrocarbon metagenome</name>
    <dbReference type="NCBI Taxonomy" id="938273"/>
    <lineage>
        <taxon>unclassified sequences</taxon>
        <taxon>metagenomes</taxon>
        <taxon>ecological metagenomes</taxon>
    </lineage>
</organism>
<proteinExistence type="predicted"/>
<reference evidence="1" key="1">
    <citation type="journal article" date="2015" name="Proc. Natl. Acad. Sci. U.S.A.">
        <title>Networks of energetic and metabolic interactions define dynamics in microbial communities.</title>
        <authorList>
            <person name="Embree M."/>
            <person name="Liu J.K."/>
            <person name="Al-Bassam M.M."/>
            <person name="Zengler K."/>
        </authorList>
    </citation>
    <scope>NUCLEOTIDE SEQUENCE</scope>
</reference>
<evidence type="ECO:0000313" key="1">
    <source>
        <dbReference type="EMBL" id="KUG02584.1"/>
    </source>
</evidence>
<protein>
    <submittedName>
        <fullName evidence="1">Uncharacterized protein</fullName>
    </submittedName>
</protein>